<dbReference type="InterPro" id="IPR036388">
    <property type="entry name" value="WH-like_DNA-bd_sf"/>
</dbReference>
<dbReference type="SUPFAM" id="SSF46785">
    <property type="entry name" value="Winged helix' DNA-binding domain"/>
    <property type="match status" value="1"/>
</dbReference>
<dbReference type="Gene3D" id="1.10.10.10">
    <property type="entry name" value="Winged helix-like DNA-binding domain superfamily/Winged helix DNA-binding domain"/>
    <property type="match status" value="1"/>
</dbReference>
<evidence type="ECO:0000313" key="2">
    <source>
        <dbReference type="EMBL" id="PJG82590.1"/>
    </source>
</evidence>
<dbReference type="Pfam" id="PF07514">
    <property type="entry name" value="TraI_2"/>
    <property type="match status" value="1"/>
</dbReference>
<dbReference type="Gene3D" id="2.40.10.200">
    <property type="entry name" value="STY4665 C-terminal domain-like"/>
    <property type="match status" value="1"/>
</dbReference>
<dbReference type="InterPro" id="IPR003607">
    <property type="entry name" value="HD/PDEase_dom"/>
</dbReference>
<dbReference type="Proteomes" id="UP000230282">
    <property type="component" value="Unassembled WGS sequence"/>
</dbReference>
<accession>A0A2M8RUM7</accession>
<dbReference type="Pfam" id="PF07515">
    <property type="entry name" value="TraI_2_C"/>
    <property type="match status" value="1"/>
</dbReference>
<dbReference type="AlphaFoldDB" id="A0A2M8RUM7"/>
<dbReference type="InterPro" id="IPR011119">
    <property type="entry name" value="Unchr_helicase_relaxase_TraI"/>
</dbReference>
<sequence length="642" mass="73182">MLKLLKNLFHTTKSNVEIPKNSAALFPHQNADGWIYPYPATTLLNTELRQKYLGLIWQQVSMTKEMFNSIYQQPIERYAEMVQLLPASENHHHAHLGGMLDHGLEVITFAAKLRQNYVLPQNAAPEEQSKQRDAWTAAAIYAALVHDIGKIVVDIEIQLQNGQQWFAWNGLPSQPYKFKYIKGRDYELHPVLGSFLGNYLIPKEAFDWLAQYPAVFSTLMYVMSGHYDKGGLLSEIVQKADQYSTTLALGGDINKVVQRPIQSLSKQLLLALRHLLQQKLKINTPQGPADGWFTQDGLWLMSKTTADQIRAYLMEQGISVPHDNRKLFDEMQSYGIVESTMENTAIWHCRIKADSGWSPPNTFSLLRIKPEIAWDNIDDHPKYFAGNIIIVNNDDKEISNEKPVKKTSINFSGEEKIQIQSQENIENNSQENISIPITNNSTDSTNNIEEDSTKYLLNLFEKSPQELINTVDDAIVMETTILEKQPQPIIKKTDSDKSCKISAEIHESTGDRFINWLKKGIFEDRFPINKTTAKIHLVKDEVGHINLFLVSPSIFELYFQQSGEVYEQKDVIALQYAFQALGLHKKRIISDKNKQDSVNFWCCSVIGPRKSSRLTGYLIPNTELFLGSKVLLPNQRLTLIEG</sequence>
<dbReference type="InterPro" id="IPR022391">
    <property type="entry name" value="ICE_relaxase_PFGI-1"/>
</dbReference>
<dbReference type="NCBIfam" id="TIGR03760">
    <property type="entry name" value="ICE_TraI_Pfluor"/>
    <property type="match status" value="1"/>
</dbReference>
<evidence type="ECO:0000259" key="1">
    <source>
        <dbReference type="SMART" id="SM00471"/>
    </source>
</evidence>
<gene>
    <name evidence="2" type="ORF">CVP04_08600</name>
</gene>
<dbReference type="OrthoDB" id="6190309at2"/>
<comment type="caution">
    <text evidence="2">The sequence shown here is derived from an EMBL/GenBank/DDBJ whole genome shotgun (WGS) entry which is preliminary data.</text>
</comment>
<dbReference type="RefSeq" id="WP_100297101.1">
    <property type="nucleotide sequence ID" value="NZ_PHGZ01000019.1"/>
</dbReference>
<keyword evidence="3" id="KW-1185">Reference proteome</keyword>
<dbReference type="SUPFAM" id="SSF109604">
    <property type="entry name" value="HD-domain/PDEase-like"/>
    <property type="match status" value="1"/>
</dbReference>
<evidence type="ECO:0000313" key="3">
    <source>
        <dbReference type="Proteomes" id="UP000230282"/>
    </source>
</evidence>
<dbReference type="NCBIfam" id="NF041494">
    <property type="entry name" value="MobH"/>
    <property type="match status" value="1"/>
</dbReference>
<organism evidence="2 3">
    <name type="scientific">Caviibacterium pharyngocola</name>
    <dbReference type="NCBI Taxonomy" id="28159"/>
    <lineage>
        <taxon>Bacteria</taxon>
        <taxon>Pseudomonadati</taxon>
        <taxon>Pseudomonadota</taxon>
        <taxon>Gammaproteobacteria</taxon>
        <taxon>Pasteurellales</taxon>
        <taxon>Pasteurellaceae</taxon>
        <taxon>Caviibacterium</taxon>
    </lineage>
</organism>
<dbReference type="EMBL" id="PHGZ01000019">
    <property type="protein sequence ID" value="PJG82590.1"/>
    <property type="molecule type" value="Genomic_DNA"/>
</dbReference>
<name>A0A2M8RUM7_9PAST</name>
<feature type="domain" description="HD/PDEase" evidence="1">
    <location>
        <begin position="95"/>
        <end position="255"/>
    </location>
</feature>
<dbReference type="InterPro" id="IPR011093">
    <property type="entry name" value="TraI_2_C"/>
</dbReference>
<dbReference type="InterPro" id="IPR036390">
    <property type="entry name" value="WH_DNA-bd_sf"/>
</dbReference>
<protein>
    <submittedName>
        <fullName evidence="2">Relaxase</fullName>
    </submittedName>
</protein>
<dbReference type="Gene3D" id="1.10.3210.40">
    <property type="match status" value="1"/>
</dbReference>
<dbReference type="SMART" id="SM00471">
    <property type="entry name" value="HDc"/>
    <property type="match status" value="1"/>
</dbReference>
<proteinExistence type="predicted"/>
<reference evidence="2 3" key="1">
    <citation type="submission" date="2017-11" db="EMBL/GenBank/DDBJ databases">
        <title>Reclassification of Bisgaard taxon 5 as Caviibacterium pharyngocola gen. nov., sp. nov.</title>
        <authorList>
            <person name="Christensen H."/>
        </authorList>
    </citation>
    <scope>NUCLEOTIDE SEQUENCE [LARGE SCALE GENOMIC DNA]</scope>
    <source>
        <strain evidence="2 3">7_3</strain>
    </source>
</reference>